<feature type="non-terminal residue" evidence="1">
    <location>
        <position position="129"/>
    </location>
</feature>
<dbReference type="Pfam" id="PF00657">
    <property type="entry name" value="Lipase_GDSL"/>
    <property type="match status" value="1"/>
</dbReference>
<dbReference type="CDD" id="cd00229">
    <property type="entry name" value="SGNH_hydrolase"/>
    <property type="match status" value="1"/>
</dbReference>
<gene>
    <name evidence="1" type="ORF">NCTC10124_00794</name>
</gene>
<accession>A0A3B0PNJ0</accession>
<name>A0A3B0PNJ0_MYCSY</name>
<sequence length="129" mass="14693">MKNSNKELNKIKFLQEGIKLTKNLIKNYKNSESKNSESNEKVLDLKNIKKQKSKNFISKDSEIRYLAFGDSITAGFDASLPYDFESKLDEAGQITGISYPANLARLLNFNNKLKDFENFAISGSTIQDW</sequence>
<evidence type="ECO:0008006" key="3">
    <source>
        <dbReference type="Google" id="ProtNLM"/>
    </source>
</evidence>
<dbReference type="InterPro" id="IPR036514">
    <property type="entry name" value="SGNH_hydro_sf"/>
</dbReference>
<dbReference type="InterPro" id="IPR001087">
    <property type="entry name" value="GDSL"/>
</dbReference>
<protein>
    <recommendedName>
        <fullName evidence="3">SGNH hydrolase-type esterase domain-containing protein</fullName>
    </recommendedName>
</protein>
<evidence type="ECO:0000313" key="1">
    <source>
        <dbReference type="EMBL" id="SYV93066.1"/>
    </source>
</evidence>
<dbReference type="SUPFAM" id="SSF52266">
    <property type="entry name" value="SGNH hydrolase"/>
    <property type="match status" value="1"/>
</dbReference>
<dbReference type="AlphaFoldDB" id="A0A3B0PNJ0"/>
<reference evidence="2" key="1">
    <citation type="submission" date="2018-06" db="EMBL/GenBank/DDBJ databases">
        <authorList>
            <consortium name="Pathogen Informatics"/>
        </authorList>
    </citation>
    <scope>NUCLEOTIDE SEQUENCE [LARGE SCALE GENOMIC DNA]</scope>
    <source>
        <strain evidence="2">NCTC10124</strain>
    </source>
</reference>
<dbReference type="Gene3D" id="3.40.50.1110">
    <property type="entry name" value="SGNH hydrolase"/>
    <property type="match status" value="1"/>
</dbReference>
<proteinExistence type="predicted"/>
<dbReference type="GO" id="GO:0016788">
    <property type="term" value="F:hydrolase activity, acting on ester bonds"/>
    <property type="evidence" value="ECO:0007669"/>
    <property type="project" value="InterPro"/>
</dbReference>
<organism evidence="1 2">
    <name type="scientific">Mycoplasmopsis synoviae</name>
    <name type="common">Mycoplasma synoviae</name>
    <dbReference type="NCBI Taxonomy" id="2109"/>
    <lineage>
        <taxon>Bacteria</taxon>
        <taxon>Bacillati</taxon>
        <taxon>Mycoplasmatota</taxon>
        <taxon>Mycoplasmoidales</taxon>
        <taxon>Metamycoplasmataceae</taxon>
        <taxon>Mycoplasmopsis</taxon>
    </lineage>
</organism>
<evidence type="ECO:0000313" key="2">
    <source>
        <dbReference type="Proteomes" id="UP000259328"/>
    </source>
</evidence>
<dbReference type="EMBL" id="LS991953">
    <property type="protein sequence ID" value="SYV93066.1"/>
    <property type="molecule type" value="Genomic_DNA"/>
</dbReference>
<dbReference type="Proteomes" id="UP000259328">
    <property type="component" value="Chromosome"/>
</dbReference>